<comment type="caution">
    <text evidence="2">The sequence shown here is derived from an EMBL/GenBank/DDBJ whole genome shotgun (WGS) entry which is preliminary data.</text>
</comment>
<feature type="compositionally biased region" description="Low complexity" evidence="1">
    <location>
        <begin position="100"/>
        <end position="111"/>
    </location>
</feature>
<feature type="compositionally biased region" description="Polar residues" evidence="1">
    <location>
        <begin position="89"/>
        <end position="99"/>
    </location>
</feature>
<evidence type="ECO:0000313" key="2">
    <source>
        <dbReference type="EMBL" id="KAG0286027.1"/>
    </source>
</evidence>
<evidence type="ECO:0000313" key="3">
    <source>
        <dbReference type="Proteomes" id="UP001194696"/>
    </source>
</evidence>
<evidence type="ECO:0000256" key="1">
    <source>
        <dbReference type="SAM" id="MobiDB-lite"/>
    </source>
</evidence>
<proteinExistence type="predicted"/>
<gene>
    <name evidence="2" type="ORF">BGZ96_009814</name>
</gene>
<feature type="region of interest" description="Disordered" evidence="1">
    <location>
        <begin position="33"/>
        <end position="65"/>
    </location>
</feature>
<accession>A0ABQ7JVQ5</accession>
<dbReference type="EMBL" id="JAAAIM010000609">
    <property type="protein sequence ID" value="KAG0286027.1"/>
    <property type="molecule type" value="Genomic_DNA"/>
</dbReference>
<feature type="region of interest" description="Disordered" evidence="1">
    <location>
        <begin position="89"/>
        <end position="120"/>
    </location>
</feature>
<feature type="compositionally biased region" description="Low complexity" evidence="1">
    <location>
        <begin position="55"/>
        <end position="65"/>
    </location>
</feature>
<dbReference type="Proteomes" id="UP001194696">
    <property type="component" value="Unassembled WGS sequence"/>
</dbReference>
<reference evidence="2 3" key="1">
    <citation type="journal article" date="2020" name="Fungal Divers.">
        <title>Resolving the Mortierellaceae phylogeny through synthesis of multi-gene phylogenetics and phylogenomics.</title>
        <authorList>
            <person name="Vandepol N."/>
            <person name="Liber J."/>
            <person name="Desiro A."/>
            <person name="Na H."/>
            <person name="Kennedy M."/>
            <person name="Barry K."/>
            <person name="Grigoriev I.V."/>
            <person name="Miller A.N."/>
            <person name="O'Donnell K."/>
            <person name="Stajich J.E."/>
            <person name="Bonito G."/>
        </authorList>
    </citation>
    <scope>NUCLEOTIDE SEQUENCE [LARGE SCALE GENOMIC DNA]</scope>
    <source>
        <strain evidence="2 3">AD045</strain>
    </source>
</reference>
<organism evidence="2 3">
    <name type="scientific">Linnemannia gamsii</name>
    <dbReference type="NCBI Taxonomy" id="64522"/>
    <lineage>
        <taxon>Eukaryota</taxon>
        <taxon>Fungi</taxon>
        <taxon>Fungi incertae sedis</taxon>
        <taxon>Mucoromycota</taxon>
        <taxon>Mortierellomycotina</taxon>
        <taxon>Mortierellomycetes</taxon>
        <taxon>Mortierellales</taxon>
        <taxon>Mortierellaceae</taxon>
        <taxon>Linnemannia</taxon>
    </lineage>
</organism>
<protein>
    <submittedName>
        <fullName evidence="2">Uncharacterized protein</fullName>
    </submittedName>
</protein>
<sequence>MAHRTRQQTLDNRKENIKHHRIVSAAMACELEPVNHSPSPSENAAKRKQYNTRQSSITSPSSSSSTVALKLVAQKRAFGAMCLMPEQNNRLGTASPSPASSESYKPSKTSSVLTNDPTTADKQGVVSRLSSWQWYPSLFSSISADILVDGYDLSQCSGRCATASRKKWASRLTTWKARCRSTPIVPSEIETQHFAQLENFYRRISALTNLKILELHMIKLDERGQAANSVSSPPTSFPAMLNLANAETGQPGFLHHLGGLTKLKTLRGLMQADAEETKVAMDGVKRHGWM</sequence>
<name>A0ABQ7JVQ5_9FUNG</name>
<keyword evidence="3" id="KW-1185">Reference proteome</keyword>